<evidence type="ECO:0000313" key="1">
    <source>
        <dbReference type="EMBL" id="KAJ2810690.1"/>
    </source>
</evidence>
<gene>
    <name evidence="1" type="ORF">H4S07_002526</name>
</gene>
<organism evidence="1 2">
    <name type="scientific">Coemansia furcata</name>
    <dbReference type="NCBI Taxonomy" id="417177"/>
    <lineage>
        <taxon>Eukaryota</taxon>
        <taxon>Fungi</taxon>
        <taxon>Fungi incertae sedis</taxon>
        <taxon>Zoopagomycota</taxon>
        <taxon>Kickxellomycotina</taxon>
        <taxon>Kickxellomycetes</taxon>
        <taxon>Kickxellales</taxon>
        <taxon>Kickxellaceae</taxon>
        <taxon>Coemansia</taxon>
    </lineage>
</organism>
<reference evidence="1" key="1">
    <citation type="submission" date="2022-07" db="EMBL/GenBank/DDBJ databases">
        <title>Phylogenomic reconstructions and comparative analyses of Kickxellomycotina fungi.</title>
        <authorList>
            <person name="Reynolds N.K."/>
            <person name="Stajich J.E."/>
            <person name="Barry K."/>
            <person name="Grigoriev I.V."/>
            <person name="Crous P."/>
            <person name="Smith M.E."/>
        </authorList>
    </citation>
    <scope>NUCLEOTIDE SEQUENCE</scope>
    <source>
        <strain evidence="1">CBS 102833</strain>
    </source>
</reference>
<sequence>MPITSLSNNPQSGSIVVDLTDITDSDSDNDMDMDVDIDMRDDPDVQYIPPHRIGQRKPTPEIAAQPISPHPAPSTSLAISSPTDLKPPADGQLEREIIYLDETPERNRRKEQSITMSLSAVDISRAVASFMHSTLNCRLTELFIDRLKKGLPSSYASDWCVTLSKDFDPPPWDSATVMLTIVLRYWDSIFSKVFKRGLPAQIREVIPWVMWVEGHSECPQTRQALPQSLSFKPFNWPSKASVASPADGARDKDSLQAADSSIERNVETGKLIQLAKSMLAQCDPIECDKVQRTRQAIVDGWINWQKAHS</sequence>
<dbReference type="EMBL" id="JANBUP010000639">
    <property type="protein sequence ID" value="KAJ2810690.1"/>
    <property type="molecule type" value="Genomic_DNA"/>
</dbReference>
<dbReference type="Proteomes" id="UP001140096">
    <property type="component" value="Unassembled WGS sequence"/>
</dbReference>
<keyword evidence="2" id="KW-1185">Reference proteome</keyword>
<protein>
    <submittedName>
        <fullName evidence="1">Uncharacterized protein</fullName>
    </submittedName>
</protein>
<name>A0ACC1LJX6_9FUNG</name>
<accession>A0ACC1LJX6</accession>
<evidence type="ECO:0000313" key="2">
    <source>
        <dbReference type="Proteomes" id="UP001140096"/>
    </source>
</evidence>
<proteinExistence type="predicted"/>
<comment type="caution">
    <text evidence="1">The sequence shown here is derived from an EMBL/GenBank/DDBJ whole genome shotgun (WGS) entry which is preliminary data.</text>
</comment>